<feature type="region of interest" description="Disordered" evidence="5">
    <location>
        <begin position="394"/>
        <end position="416"/>
    </location>
</feature>
<dbReference type="InterPro" id="IPR013881">
    <property type="entry name" value="Pre-mRNA_splic_Prp3_dom"/>
</dbReference>
<feature type="compositionally biased region" description="Low complexity" evidence="5">
    <location>
        <begin position="24"/>
        <end position="36"/>
    </location>
</feature>
<keyword evidence="3" id="KW-0508">mRNA splicing</keyword>
<sequence>MSKSAEEIKAILAQAKARAQAVAQQLQQQQQQQSPAAAPPAPGLATTTGNSAAIGRTPTAVELRQRAEALKAKLQGLNAAKLGGIAGVGSSSLSQKTAPSTITSAGIPSALGRAGVADSRGKGGLAIDVSSMLSRDEAGNLIINAVKAGNTTKVDTFATVKVNRKPEPKKELKILDVPEDFTDPTKNPYFDPSMALVAPRERRARPLRFAQKGKYTSIANQLRSEQRIEQLRKEIEESGKANVQDEDLQLKDGFTKREVLKDGVEWWDAAFLPNKTYQDAITGLAQIETEDSLITHYVQHPVPIEPPNDPSSFANAQSRPLMLTTKERKKLRRQKRQELLKEKQDKIRLGLLPAEAPKVRLANMMRVLGQEAVLNPTEVEMRVREQVQQRLQTHLDANAQRKLTHDERKAKEQKKKDEDVAKGIYVNLYKINDLSHPQKKFKVDKNAGQLGLTGIVLMYPTFSLVVVEGGQKAVKQFKKLMLRRIDWADNTRLDGTEVSETTDNKCLLVWEGQLRERQFKTFRFIKSRTEAQLKETLARLSVQHYWDQALGFKEEDMLGAEVVL</sequence>
<dbReference type="OrthoDB" id="10264544at2759"/>
<dbReference type="Pfam" id="PF06544">
    <property type="entry name" value="Prp3_C"/>
    <property type="match status" value="1"/>
</dbReference>
<dbReference type="EMBL" id="JAABOA010000183">
    <property type="protein sequence ID" value="KAF9585443.1"/>
    <property type="molecule type" value="Genomic_DNA"/>
</dbReference>
<evidence type="ECO:0000313" key="8">
    <source>
        <dbReference type="EMBL" id="KAF9585443.1"/>
    </source>
</evidence>
<accession>A0A9P6KHV4</accession>
<dbReference type="Proteomes" id="UP000780801">
    <property type="component" value="Unassembled WGS sequence"/>
</dbReference>
<evidence type="ECO:0000256" key="3">
    <source>
        <dbReference type="ARBA" id="ARBA00023187"/>
    </source>
</evidence>
<dbReference type="GO" id="GO:0000398">
    <property type="term" value="P:mRNA splicing, via spliceosome"/>
    <property type="evidence" value="ECO:0007669"/>
    <property type="project" value="InterPro"/>
</dbReference>
<comment type="subcellular location">
    <subcellularLocation>
        <location evidence="1">Nucleus</location>
    </subcellularLocation>
</comment>
<protein>
    <submittedName>
        <fullName evidence="8">Uncharacterized protein</fullName>
    </submittedName>
</protein>
<evidence type="ECO:0000256" key="4">
    <source>
        <dbReference type="ARBA" id="ARBA00023242"/>
    </source>
</evidence>
<evidence type="ECO:0000256" key="1">
    <source>
        <dbReference type="ARBA" id="ARBA00004123"/>
    </source>
</evidence>
<keyword evidence="4" id="KW-0539">Nucleus</keyword>
<dbReference type="CDD" id="cd24162">
    <property type="entry name" value="Prp3_C"/>
    <property type="match status" value="1"/>
</dbReference>
<comment type="caution">
    <text evidence="8">The sequence shown here is derived from an EMBL/GenBank/DDBJ whole genome shotgun (WGS) entry which is preliminary data.</text>
</comment>
<dbReference type="PANTHER" id="PTHR14212">
    <property type="entry name" value="U4/U6-ASSOCIATED RNA SPLICING FACTOR-RELATED"/>
    <property type="match status" value="1"/>
</dbReference>
<evidence type="ECO:0000259" key="6">
    <source>
        <dbReference type="Pfam" id="PF06544"/>
    </source>
</evidence>
<name>A0A9P6KHV4_9FUNG</name>
<evidence type="ECO:0000259" key="7">
    <source>
        <dbReference type="Pfam" id="PF08572"/>
    </source>
</evidence>
<feature type="compositionally biased region" description="Basic and acidic residues" evidence="5">
    <location>
        <begin position="403"/>
        <end position="416"/>
    </location>
</feature>
<dbReference type="AlphaFoldDB" id="A0A9P6KHV4"/>
<dbReference type="InterPro" id="IPR027104">
    <property type="entry name" value="Prp3"/>
</dbReference>
<proteinExistence type="predicted"/>
<reference evidence="8" key="1">
    <citation type="journal article" date="2020" name="Fungal Divers.">
        <title>Resolving the Mortierellaceae phylogeny through synthesis of multi-gene phylogenetics and phylogenomics.</title>
        <authorList>
            <person name="Vandepol N."/>
            <person name="Liber J."/>
            <person name="Desiro A."/>
            <person name="Na H."/>
            <person name="Kennedy M."/>
            <person name="Barry K."/>
            <person name="Grigoriev I.V."/>
            <person name="Miller A.N."/>
            <person name="O'Donnell K."/>
            <person name="Stajich J.E."/>
            <person name="Bonito G."/>
        </authorList>
    </citation>
    <scope>NUCLEOTIDE SEQUENCE</scope>
    <source>
        <strain evidence="8">KOD1015</strain>
    </source>
</reference>
<evidence type="ECO:0000256" key="2">
    <source>
        <dbReference type="ARBA" id="ARBA00022664"/>
    </source>
</evidence>
<organism evidence="8 9">
    <name type="scientific">Lunasporangiospora selenospora</name>
    <dbReference type="NCBI Taxonomy" id="979761"/>
    <lineage>
        <taxon>Eukaryota</taxon>
        <taxon>Fungi</taxon>
        <taxon>Fungi incertae sedis</taxon>
        <taxon>Mucoromycota</taxon>
        <taxon>Mortierellomycotina</taxon>
        <taxon>Mortierellomycetes</taxon>
        <taxon>Mortierellales</taxon>
        <taxon>Mortierellaceae</taxon>
        <taxon>Lunasporangiospora</taxon>
    </lineage>
</organism>
<evidence type="ECO:0000313" key="9">
    <source>
        <dbReference type="Proteomes" id="UP000780801"/>
    </source>
</evidence>
<feature type="domain" description="Small nuclear ribonucleoprotein Prp3 C-terminal" evidence="6">
    <location>
        <begin position="428"/>
        <end position="549"/>
    </location>
</feature>
<keyword evidence="2" id="KW-0507">mRNA processing</keyword>
<dbReference type="InterPro" id="IPR010541">
    <property type="entry name" value="Prp3_C"/>
</dbReference>
<evidence type="ECO:0000256" key="5">
    <source>
        <dbReference type="SAM" id="MobiDB-lite"/>
    </source>
</evidence>
<dbReference type="Pfam" id="PF08572">
    <property type="entry name" value="PRP3"/>
    <property type="match status" value="1"/>
</dbReference>
<feature type="region of interest" description="Disordered" evidence="5">
    <location>
        <begin position="24"/>
        <end position="53"/>
    </location>
</feature>
<gene>
    <name evidence="8" type="ORF">BGW38_002382</name>
</gene>
<dbReference type="GO" id="GO:0046540">
    <property type="term" value="C:U4/U6 x U5 tri-snRNP complex"/>
    <property type="evidence" value="ECO:0007669"/>
    <property type="project" value="InterPro"/>
</dbReference>
<dbReference type="PANTHER" id="PTHR14212:SF0">
    <property type="entry name" value="U4_U6 SMALL NUCLEAR RIBONUCLEOPROTEIN PRP3"/>
    <property type="match status" value="1"/>
</dbReference>
<keyword evidence="9" id="KW-1185">Reference proteome</keyword>
<feature type="domain" description="Pre-mRNA-splicing factor 3" evidence="7">
    <location>
        <begin position="187"/>
        <end position="404"/>
    </location>
</feature>